<dbReference type="Proteomes" id="UP000291084">
    <property type="component" value="Chromosome 4"/>
</dbReference>
<sequence length="71" mass="8177">MHSQNHISIPPRAENEPTQMENLNSWRRNHKIWLKSCIVALIHTHLLHKQLTLSSFFPQVILTNSLNGVVG</sequence>
<accession>A0A0S3RWN8</accession>
<keyword evidence="3" id="KW-1185">Reference proteome</keyword>
<name>A0A0S3RWN8_PHAAN</name>
<gene>
    <name evidence="2" type="primary">Vigan.04G247400</name>
    <name evidence="2" type="ORF">VIGAN_04247400</name>
</gene>
<reference evidence="2 3" key="1">
    <citation type="journal article" date="2015" name="Sci. Rep.">
        <title>The power of single molecule real-time sequencing technology in the de novo assembly of a eukaryotic genome.</title>
        <authorList>
            <person name="Sakai H."/>
            <person name="Naito K."/>
            <person name="Ogiso-Tanaka E."/>
            <person name="Takahashi Y."/>
            <person name="Iseki K."/>
            <person name="Muto C."/>
            <person name="Satou K."/>
            <person name="Teruya K."/>
            <person name="Shiroma A."/>
            <person name="Shimoji M."/>
            <person name="Hirano T."/>
            <person name="Itoh T."/>
            <person name="Kaga A."/>
            <person name="Tomooka N."/>
        </authorList>
    </citation>
    <scope>NUCLEOTIDE SEQUENCE [LARGE SCALE GENOMIC DNA]</scope>
    <source>
        <strain evidence="3">cv. Shumari</strain>
    </source>
</reference>
<evidence type="ECO:0000313" key="2">
    <source>
        <dbReference type="EMBL" id="BAT84987.1"/>
    </source>
</evidence>
<proteinExistence type="predicted"/>
<evidence type="ECO:0000256" key="1">
    <source>
        <dbReference type="SAM" id="MobiDB-lite"/>
    </source>
</evidence>
<evidence type="ECO:0000313" key="3">
    <source>
        <dbReference type="Proteomes" id="UP000291084"/>
    </source>
</evidence>
<organism evidence="2 3">
    <name type="scientific">Vigna angularis var. angularis</name>
    <dbReference type="NCBI Taxonomy" id="157739"/>
    <lineage>
        <taxon>Eukaryota</taxon>
        <taxon>Viridiplantae</taxon>
        <taxon>Streptophyta</taxon>
        <taxon>Embryophyta</taxon>
        <taxon>Tracheophyta</taxon>
        <taxon>Spermatophyta</taxon>
        <taxon>Magnoliopsida</taxon>
        <taxon>eudicotyledons</taxon>
        <taxon>Gunneridae</taxon>
        <taxon>Pentapetalae</taxon>
        <taxon>rosids</taxon>
        <taxon>fabids</taxon>
        <taxon>Fabales</taxon>
        <taxon>Fabaceae</taxon>
        <taxon>Papilionoideae</taxon>
        <taxon>50 kb inversion clade</taxon>
        <taxon>NPAAA clade</taxon>
        <taxon>indigoferoid/millettioid clade</taxon>
        <taxon>Phaseoleae</taxon>
        <taxon>Vigna</taxon>
    </lineage>
</organism>
<protein>
    <submittedName>
        <fullName evidence="2">Uncharacterized protein</fullName>
    </submittedName>
</protein>
<dbReference type="AlphaFoldDB" id="A0A0S3RWN8"/>
<feature type="region of interest" description="Disordered" evidence="1">
    <location>
        <begin position="1"/>
        <end position="21"/>
    </location>
</feature>
<dbReference type="EMBL" id="AP015037">
    <property type="protein sequence ID" value="BAT84987.1"/>
    <property type="molecule type" value="Genomic_DNA"/>
</dbReference>